<evidence type="ECO:0000256" key="1">
    <source>
        <dbReference type="SAM" id="MobiDB-lite"/>
    </source>
</evidence>
<evidence type="ECO:0000313" key="3">
    <source>
        <dbReference type="EMBL" id="WPA99694.1"/>
    </source>
</evidence>
<proteinExistence type="predicted"/>
<gene>
    <name evidence="2" type="ORF">CB0940_02554</name>
    <name evidence="3" type="ORF">RHO25_004312</name>
</gene>
<feature type="compositionally biased region" description="Basic and acidic residues" evidence="1">
    <location>
        <begin position="14"/>
        <end position="28"/>
    </location>
</feature>
<evidence type="ECO:0000313" key="4">
    <source>
        <dbReference type="Proteomes" id="UP000230605"/>
    </source>
</evidence>
<feature type="region of interest" description="Disordered" evidence="1">
    <location>
        <begin position="14"/>
        <end position="78"/>
    </location>
</feature>
<dbReference type="OrthoDB" id="3647024at2759"/>
<dbReference type="EMBL" id="CP134186">
    <property type="protein sequence ID" value="WPA99694.1"/>
    <property type="molecule type" value="Genomic_DNA"/>
</dbReference>
<organism evidence="2 4">
    <name type="scientific">Cercospora beticola</name>
    <name type="common">Sugarbeet leaf spot fungus</name>
    <dbReference type="NCBI Taxonomy" id="122368"/>
    <lineage>
        <taxon>Eukaryota</taxon>
        <taxon>Fungi</taxon>
        <taxon>Dikarya</taxon>
        <taxon>Ascomycota</taxon>
        <taxon>Pezizomycotina</taxon>
        <taxon>Dothideomycetes</taxon>
        <taxon>Dothideomycetidae</taxon>
        <taxon>Mycosphaerellales</taxon>
        <taxon>Mycosphaerellaceae</taxon>
        <taxon>Cercospora</taxon>
    </lineage>
</organism>
<dbReference type="Proteomes" id="UP000230605">
    <property type="component" value="Chromosome 3"/>
</dbReference>
<sequence>MSQVARLEALLDDLSKLLKRPDDQRNRSEEEESSTTPDQENSDSGFSDEQPSPSTGTSSHERSDQETSEKPTLSTLLENAIDKTASLFAIEPPRSPGAESHLSYSLEVNSKYRVHMDKAPERAVELEKDLRAAKAVLGDAAGLVEECKSVASKVAAEQENSMTLEERRERAGVKSACFL</sequence>
<reference evidence="2 4" key="1">
    <citation type="submission" date="2015-10" db="EMBL/GenBank/DDBJ databases">
        <title>The cercosporin biosynthetic gene cluster was horizontally transferred to several fungal lineages and shown to be expanded in Cercospora beticola based on microsynteny with recipient genomes.</title>
        <authorList>
            <person name="De Jonge R."/>
            <person name="Ebert M.K."/>
            <person name="Suttle J.C."/>
            <person name="Jurick Ii W.M."/>
            <person name="Secor G.A."/>
            <person name="Thomma B.P."/>
            <person name="Van De Peer Y."/>
            <person name="Bolton M.D."/>
        </authorList>
    </citation>
    <scope>NUCLEOTIDE SEQUENCE [LARGE SCALE GENOMIC DNA]</scope>
    <source>
        <strain evidence="2 4">09-40</strain>
    </source>
</reference>
<feature type="compositionally biased region" description="Polar residues" evidence="1">
    <location>
        <begin position="35"/>
        <end position="58"/>
    </location>
</feature>
<keyword evidence="5" id="KW-1185">Reference proteome</keyword>
<accession>A0A2G5I482</accession>
<reference evidence="3 5" key="2">
    <citation type="submission" date="2023-09" db="EMBL/GenBank/DDBJ databases">
        <title>Complete-Gapless Cercospora beticola genome.</title>
        <authorList>
            <person name="Wyatt N.A."/>
            <person name="Spanner R.E."/>
            <person name="Bolton M.D."/>
        </authorList>
    </citation>
    <scope>NUCLEOTIDE SEQUENCE [LARGE SCALE GENOMIC DNA]</scope>
    <source>
        <strain evidence="3">Cb09-40</strain>
    </source>
</reference>
<dbReference type="EMBL" id="LKMD01000101">
    <property type="protein sequence ID" value="PIA99302.1"/>
    <property type="molecule type" value="Genomic_DNA"/>
</dbReference>
<name>A0A2G5I482_CERBT</name>
<evidence type="ECO:0000313" key="2">
    <source>
        <dbReference type="EMBL" id="PIA99302.1"/>
    </source>
</evidence>
<dbReference type="AlphaFoldDB" id="A0A2G5I482"/>
<dbReference type="Proteomes" id="UP001302367">
    <property type="component" value="Chromosome 3"/>
</dbReference>
<feature type="compositionally biased region" description="Basic and acidic residues" evidence="1">
    <location>
        <begin position="59"/>
        <end position="69"/>
    </location>
</feature>
<evidence type="ECO:0000313" key="5">
    <source>
        <dbReference type="Proteomes" id="UP001302367"/>
    </source>
</evidence>
<protein>
    <submittedName>
        <fullName evidence="2">Uncharacterized protein</fullName>
    </submittedName>
</protein>